<evidence type="ECO:0000313" key="3">
    <source>
        <dbReference type="Proteomes" id="UP001139157"/>
    </source>
</evidence>
<feature type="domain" description="Tautomerase cis-CaaD-like" evidence="1">
    <location>
        <begin position="1"/>
        <end position="136"/>
    </location>
</feature>
<dbReference type="Pfam" id="PF14832">
    <property type="entry name" value="Tautomerase_3"/>
    <property type="match status" value="1"/>
</dbReference>
<dbReference type="RefSeq" id="WP_251913917.1">
    <property type="nucleotide sequence ID" value="NZ_JAMRXG010000008.1"/>
</dbReference>
<proteinExistence type="predicted"/>
<dbReference type="InterPro" id="IPR028116">
    <property type="entry name" value="Cis-CaaD-like"/>
</dbReference>
<evidence type="ECO:0000259" key="1">
    <source>
        <dbReference type="Pfam" id="PF14832"/>
    </source>
</evidence>
<organism evidence="2 3">
    <name type="scientific">Nocardia pulmonis</name>
    <dbReference type="NCBI Taxonomy" id="2951408"/>
    <lineage>
        <taxon>Bacteria</taxon>
        <taxon>Bacillati</taxon>
        <taxon>Actinomycetota</taxon>
        <taxon>Actinomycetes</taxon>
        <taxon>Mycobacteriales</taxon>
        <taxon>Nocardiaceae</taxon>
        <taxon>Nocardia</taxon>
    </lineage>
</organism>
<reference evidence="2" key="1">
    <citation type="submission" date="2022-06" db="EMBL/GenBank/DDBJ databases">
        <title>Novel species in genus nocardia.</title>
        <authorList>
            <person name="Li F."/>
        </authorList>
    </citation>
    <scope>NUCLEOTIDE SEQUENCE</scope>
    <source>
        <strain evidence="2">CDC141</strain>
    </source>
</reference>
<dbReference type="InterPro" id="IPR014347">
    <property type="entry name" value="Tautomerase/MIF_sf"/>
</dbReference>
<dbReference type="SUPFAM" id="SSF55331">
    <property type="entry name" value="Tautomerase/MIF"/>
    <property type="match status" value="1"/>
</dbReference>
<sequence>MPLWHVYHPIGAYSAADKQNFARDITGIYTAVGLPEFYAMVLFHEVDTHDFYVGGRPAGDAVRIVVEHLARHLDDPVRRRAMTERLDAVMRPYTRDRGLHWEFHIDETPRDLWMIAGLWPPDPGTDAEKAWAAANRPLPY</sequence>
<keyword evidence="3" id="KW-1185">Reference proteome</keyword>
<gene>
    <name evidence="2" type="ORF">NDR86_19450</name>
</gene>
<comment type="caution">
    <text evidence="2">The sequence shown here is derived from an EMBL/GenBank/DDBJ whole genome shotgun (WGS) entry which is preliminary data.</text>
</comment>
<dbReference type="Proteomes" id="UP001139157">
    <property type="component" value="Unassembled WGS sequence"/>
</dbReference>
<protein>
    <submittedName>
        <fullName evidence="2">Tautomerase family protein</fullName>
    </submittedName>
</protein>
<dbReference type="EMBL" id="JAMRXG010000008">
    <property type="protein sequence ID" value="MCM6775654.1"/>
    <property type="molecule type" value="Genomic_DNA"/>
</dbReference>
<evidence type="ECO:0000313" key="2">
    <source>
        <dbReference type="EMBL" id="MCM6775654.1"/>
    </source>
</evidence>
<accession>A0A9X2E8E9</accession>
<name>A0A9X2E8E9_9NOCA</name>
<dbReference type="AlphaFoldDB" id="A0A9X2E8E9"/>
<dbReference type="Gene3D" id="3.30.429.10">
    <property type="entry name" value="Macrophage Migration Inhibitory Factor"/>
    <property type="match status" value="1"/>
</dbReference>